<gene>
    <name evidence="2" type="ordered locus">BMULJ_05897</name>
</gene>
<name>A0A0H3KRK0_BURM1</name>
<dbReference type="eggNOG" id="ENOG50316N6">
    <property type="taxonomic scope" value="Bacteria"/>
</dbReference>
<evidence type="ECO:0000313" key="3">
    <source>
        <dbReference type="Proteomes" id="UP000008815"/>
    </source>
</evidence>
<proteinExistence type="predicted"/>
<keyword evidence="1" id="KW-1133">Transmembrane helix</keyword>
<protein>
    <submittedName>
        <fullName evidence="2">Type IV secretion system protein</fullName>
    </submittedName>
</protein>
<reference evidence="2 3" key="1">
    <citation type="submission" date="2007-04" db="EMBL/GenBank/DDBJ databases">
        <title>Complete genome sequence of Burkholderia multivorans ATCC 17616.</title>
        <authorList>
            <person name="Ohtsubo Y."/>
            <person name="Yamashita A."/>
            <person name="Kurokawa K."/>
            <person name="Takami H."/>
            <person name="Yuhara S."/>
            <person name="Nishiyama E."/>
            <person name="Endo R."/>
            <person name="Miyazaki R."/>
            <person name="Ono A."/>
            <person name="Yano K."/>
            <person name="Ito M."/>
            <person name="Sota M."/>
            <person name="Yuji N."/>
            <person name="Hattori M."/>
            <person name="Tsuda M."/>
        </authorList>
    </citation>
    <scope>NUCLEOTIDE SEQUENCE [LARGE SCALE GENOMIC DNA]</scope>
    <source>
        <strain evidence="3">ATCC 17616 / 249</strain>
    </source>
</reference>
<feature type="transmembrane region" description="Helical" evidence="1">
    <location>
        <begin position="97"/>
        <end position="115"/>
    </location>
</feature>
<evidence type="ECO:0000313" key="2">
    <source>
        <dbReference type="EMBL" id="BAG47704.1"/>
    </source>
</evidence>
<sequence length="126" mass="13329">MKKHLQSLRSLVRKKVRHTAHYYFGRGHRLSTLIALALTFAAPAAKAVDLSDLGSATAIICLIQAYVSGPWLMAIGVVLIIVGAVAIANSESNIGKFLSSVIVGIGLAACAIPIVKNQLKINYTCA</sequence>
<feature type="transmembrane region" description="Helical" evidence="1">
    <location>
        <begin position="71"/>
        <end position="90"/>
    </location>
</feature>
<dbReference type="GeneID" id="93168688"/>
<dbReference type="KEGG" id="bmj:BMULJ_05897"/>
<evidence type="ECO:0000256" key="1">
    <source>
        <dbReference type="SAM" id="Phobius"/>
    </source>
</evidence>
<dbReference type="EMBL" id="AP009387">
    <property type="protein sequence ID" value="BAG47704.1"/>
    <property type="molecule type" value="Genomic_DNA"/>
</dbReference>
<organism evidence="2 3">
    <name type="scientific">Burkholderia multivorans (strain ATCC 17616 / 249)</name>
    <dbReference type="NCBI Taxonomy" id="395019"/>
    <lineage>
        <taxon>Bacteria</taxon>
        <taxon>Pseudomonadati</taxon>
        <taxon>Pseudomonadota</taxon>
        <taxon>Betaproteobacteria</taxon>
        <taxon>Burkholderiales</taxon>
        <taxon>Burkholderiaceae</taxon>
        <taxon>Burkholderia</taxon>
        <taxon>Burkholderia cepacia complex</taxon>
    </lineage>
</organism>
<keyword evidence="1" id="KW-0472">Membrane</keyword>
<dbReference type="STRING" id="395019.BMULJ_05897"/>
<dbReference type="Proteomes" id="UP000008815">
    <property type="component" value="Chromosome 3"/>
</dbReference>
<keyword evidence="1" id="KW-0812">Transmembrane</keyword>
<dbReference type="AlphaFoldDB" id="A0A0H3KRK0"/>
<keyword evidence="3" id="KW-1185">Reference proteome</keyword>
<accession>A0A0H3KRK0</accession>
<dbReference type="HOGENOM" id="CLU_161864_0_0_4"/>
<dbReference type="RefSeq" id="WP_012218005.1">
    <property type="nucleotide sequence ID" value="NC_010087.1"/>
</dbReference>
<dbReference type="KEGG" id="bmu:Bmul_5607"/>